<evidence type="ECO:0000313" key="4">
    <source>
        <dbReference type="Proteomes" id="UP000295722"/>
    </source>
</evidence>
<gene>
    <name evidence="3" type="ORF">EYW47_07015</name>
</gene>
<sequence length="320" mass="34762">MPQTANRRSEQTTFQSGDDVNKKVFPGVIARALPATLATSACVALIGAVVLGGCAHQQTPGEPVPAQSNVPSPLNDLGVGPGEGGQGGEGGTSAVDARATDALDAMGEYLRSLRSFEVDADTSTDVVLDNDQNAALLRHAVLKVKRPDRMRADITGNGNVRGLVYDGHRFTIFNEKKGYYARHDAPPTLDGLVRDLAANWHIETPLADLFYWGNGKSDDAAISSAQTLGVEKVDTRSCTHYAYRQAGADWELWIETGRRALPCKMIITDTTQPTRPRHEVTYHWRLNAAFAASTFVFHPRPGARQIELKPADRPPYEEAE</sequence>
<feature type="compositionally biased region" description="Gly residues" evidence="2">
    <location>
        <begin position="79"/>
        <end position="91"/>
    </location>
</feature>
<dbReference type="InterPro" id="IPR019207">
    <property type="entry name" value="DUF2092"/>
</dbReference>
<feature type="region of interest" description="Disordered" evidence="2">
    <location>
        <begin position="1"/>
        <end position="20"/>
    </location>
</feature>
<dbReference type="Gene3D" id="2.50.20.10">
    <property type="entry name" value="Lipoprotein localisation LolA/LolB/LppX"/>
    <property type="match status" value="1"/>
</dbReference>
<feature type="compositionally biased region" description="Polar residues" evidence="2">
    <location>
        <begin position="57"/>
        <end position="72"/>
    </location>
</feature>
<evidence type="ECO:0000256" key="2">
    <source>
        <dbReference type="SAM" id="MobiDB-lite"/>
    </source>
</evidence>
<name>A0A4R5MFL9_9BURK</name>
<dbReference type="Pfam" id="PF09865">
    <property type="entry name" value="DUF2092"/>
    <property type="match status" value="1"/>
</dbReference>
<evidence type="ECO:0000313" key="3">
    <source>
        <dbReference type="EMBL" id="TDG25563.1"/>
    </source>
</evidence>
<feature type="region of interest" description="Disordered" evidence="2">
    <location>
        <begin position="57"/>
        <end position="93"/>
    </location>
</feature>
<dbReference type="InterPro" id="IPR029046">
    <property type="entry name" value="LolA/LolB/LppX"/>
</dbReference>
<feature type="compositionally biased region" description="Polar residues" evidence="2">
    <location>
        <begin position="1"/>
        <end position="18"/>
    </location>
</feature>
<keyword evidence="4" id="KW-1185">Reference proteome</keyword>
<reference evidence="3 4" key="1">
    <citation type="submission" date="2019-03" db="EMBL/GenBank/DDBJ databases">
        <title>Paraburkholderia sp. 4M-K11, isolated from subtropical forest soil.</title>
        <authorList>
            <person name="Gao Z.-H."/>
            <person name="Qiu L.-H."/>
        </authorList>
    </citation>
    <scope>NUCLEOTIDE SEQUENCE [LARGE SCALE GENOMIC DNA]</scope>
    <source>
        <strain evidence="3 4">4M-K11</strain>
    </source>
</reference>
<dbReference type="AlphaFoldDB" id="A0A4R5MFL9"/>
<protein>
    <submittedName>
        <fullName evidence="3">DUF2092 domain-containing protein</fullName>
    </submittedName>
</protein>
<evidence type="ECO:0000256" key="1">
    <source>
        <dbReference type="ARBA" id="ARBA00022729"/>
    </source>
</evidence>
<comment type="caution">
    <text evidence="3">The sequence shown here is derived from an EMBL/GenBank/DDBJ whole genome shotgun (WGS) entry which is preliminary data.</text>
</comment>
<dbReference type="SUPFAM" id="SSF89392">
    <property type="entry name" value="Prokaryotic lipoproteins and lipoprotein localization factors"/>
    <property type="match status" value="1"/>
</dbReference>
<dbReference type="EMBL" id="SMRP01000002">
    <property type="protein sequence ID" value="TDG25563.1"/>
    <property type="molecule type" value="Genomic_DNA"/>
</dbReference>
<keyword evidence="1" id="KW-0732">Signal</keyword>
<organism evidence="3 4">
    <name type="scientific">Paraburkholderia silviterrae</name>
    <dbReference type="NCBI Taxonomy" id="2528715"/>
    <lineage>
        <taxon>Bacteria</taxon>
        <taxon>Pseudomonadati</taxon>
        <taxon>Pseudomonadota</taxon>
        <taxon>Betaproteobacteria</taxon>
        <taxon>Burkholderiales</taxon>
        <taxon>Burkholderiaceae</taxon>
        <taxon>Paraburkholderia</taxon>
    </lineage>
</organism>
<dbReference type="Proteomes" id="UP000295722">
    <property type="component" value="Unassembled WGS sequence"/>
</dbReference>
<proteinExistence type="predicted"/>
<dbReference type="OrthoDB" id="116979at2"/>
<accession>A0A4R5MFL9</accession>